<gene>
    <name evidence="2" type="ORF">Pro02_03850</name>
</gene>
<proteinExistence type="predicted"/>
<evidence type="ECO:0000313" key="3">
    <source>
        <dbReference type="Proteomes" id="UP000655044"/>
    </source>
</evidence>
<dbReference type="AlphaFoldDB" id="A0A8J3WAM7"/>
<sequence>MRDQEAGYRRVALREHPVGLGGGAGGVRRARHAAVRVPEGAGTPSPAERLVDVEGGGRSDVRSPVSDVNLETTSQPAGGMGRTRAFPDDNRPDRAWGELR</sequence>
<keyword evidence="3" id="KW-1185">Reference proteome</keyword>
<dbReference type="Proteomes" id="UP000655044">
    <property type="component" value="Unassembled WGS sequence"/>
</dbReference>
<feature type="compositionally biased region" description="Basic and acidic residues" evidence="1">
    <location>
        <begin position="85"/>
        <end position="100"/>
    </location>
</feature>
<feature type="region of interest" description="Disordered" evidence="1">
    <location>
        <begin position="37"/>
        <end position="100"/>
    </location>
</feature>
<protein>
    <submittedName>
        <fullName evidence="2">Uncharacterized protein</fullName>
    </submittedName>
</protein>
<feature type="compositionally biased region" description="Basic and acidic residues" evidence="1">
    <location>
        <begin position="49"/>
        <end position="61"/>
    </location>
</feature>
<evidence type="ECO:0000313" key="2">
    <source>
        <dbReference type="EMBL" id="GIH81977.1"/>
    </source>
</evidence>
<accession>A0A8J3WAM7</accession>
<name>A0A8J3WAM7_PLARO</name>
<comment type="caution">
    <text evidence="2">The sequence shown here is derived from an EMBL/GenBank/DDBJ whole genome shotgun (WGS) entry which is preliminary data.</text>
</comment>
<organism evidence="2 3">
    <name type="scientific">Planobispora rosea</name>
    <dbReference type="NCBI Taxonomy" id="35762"/>
    <lineage>
        <taxon>Bacteria</taxon>
        <taxon>Bacillati</taxon>
        <taxon>Actinomycetota</taxon>
        <taxon>Actinomycetes</taxon>
        <taxon>Streptosporangiales</taxon>
        <taxon>Streptosporangiaceae</taxon>
        <taxon>Planobispora</taxon>
    </lineage>
</organism>
<evidence type="ECO:0000256" key="1">
    <source>
        <dbReference type="SAM" id="MobiDB-lite"/>
    </source>
</evidence>
<reference evidence="2" key="1">
    <citation type="submission" date="2021-01" db="EMBL/GenBank/DDBJ databases">
        <title>Whole genome shotgun sequence of Planobispora rosea NBRC 15558.</title>
        <authorList>
            <person name="Komaki H."/>
            <person name="Tamura T."/>
        </authorList>
    </citation>
    <scope>NUCLEOTIDE SEQUENCE</scope>
    <source>
        <strain evidence="2">NBRC 15558</strain>
    </source>
</reference>
<dbReference type="EMBL" id="BOOI01000002">
    <property type="protein sequence ID" value="GIH81977.1"/>
    <property type="molecule type" value="Genomic_DNA"/>
</dbReference>